<feature type="domain" description="Myb-like DNA-binding" evidence="2">
    <location>
        <begin position="4"/>
        <end position="51"/>
    </location>
</feature>
<feature type="domain" description="Myb-like DNA-binding" evidence="2">
    <location>
        <begin position="61"/>
        <end position="111"/>
    </location>
</feature>
<dbReference type="InterPro" id="IPR054505">
    <property type="entry name" value="Myb_DNA-bind_8"/>
</dbReference>
<feature type="compositionally biased region" description="Basic residues" evidence="1">
    <location>
        <begin position="194"/>
        <end position="206"/>
    </location>
</feature>
<reference evidence="3" key="1">
    <citation type="journal article" date="2020" name="Stud. Mycol.">
        <title>101 Dothideomycetes genomes: a test case for predicting lifestyles and emergence of pathogens.</title>
        <authorList>
            <person name="Haridas S."/>
            <person name="Albert R."/>
            <person name="Binder M."/>
            <person name="Bloem J."/>
            <person name="Labutti K."/>
            <person name="Salamov A."/>
            <person name="Andreopoulos B."/>
            <person name="Baker S."/>
            <person name="Barry K."/>
            <person name="Bills G."/>
            <person name="Bluhm B."/>
            <person name="Cannon C."/>
            <person name="Castanera R."/>
            <person name="Culley D."/>
            <person name="Daum C."/>
            <person name="Ezra D."/>
            <person name="Gonzalez J."/>
            <person name="Henrissat B."/>
            <person name="Kuo A."/>
            <person name="Liang C."/>
            <person name="Lipzen A."/>
            <person name="Lutzoni F."/>
            <person name="Magnuson J."/>
            <person name="Mondo S."/>
            <person name="Nolan M."/>
            <person name="Ohm R."/>
            <person name="Pangilinan J."/>
            <person name="Park H.-J."/>
            <person name="Ramirez L."/>
            <person name="Alfaro M."/>
            <person name="Sun H."/>
            <person name="Tritt A."/>
            <person name="Yoshinaga Y."/>
            <person name="Zwiers L.-H."/>
            <person name="Turgeon B."/>
            <person name="Goodwin S."/>
            <person name="Spatafora J."/>
            <person name="Crous P."/>
            <person name="Grigoriev I."/>
        </authorList>
    </citation>
    <scope>NUCLEOTIDE SEQUENCE</scope>
    <source>
        <strain evidence="3">CBS 110217</strain>
    </source>
</reference>
<evidence type="ECO:0000259" key="2">
    <source>
        <dbReference type="Pfam" id="PF22980"/>
    </source>
</evidence>
<feature type="compositionally biased region" description="Basic and acidic residues" evidence="1">
    <location>
        <begin position="167"/>
        <end position="180"/>
    </location>
</feature>
<proteinExistence type="predicted"/>
<evidence type="ECO:0000313" key="3">
    <source>
        <dbReference type="EMBL" id="KAF2032613.1"/>
    </source>
</evidence>
<feature type="compositionally biased region" description="Low complexity" evidence="1">
    <location>
        <begin position="115"/>
        <end position="125"/>
    </location>
</feature>
<organism evidence="3 4">
    <name type="scientific">Setomelanomma holmii</name>
    <dbReference type="NCBI Taxonomy" id="210430"/>
    <lineage>
        <taxon>Eukaryota</taxon>
        <taxon>Fungi</taxon>
        <taxon>Dikarya</taxon>
        <taxon>Ascomycota</taxon>
        <taxon>Pezizomycotina</taxon>
        <taxon>Dothideomycetes</taxon>
        <taxon>Pleosporomycetidae</taxon>
        <taxon>Pleosporales</taxon>
        <taxon>Pleosporineae</taxon>
        <taxon>Phaeosphaeriaceae</taxon>
        <taxon>Setomelanomma</taxon>
    </lineage>
</organism>
<comment type="caution">
    <text evidence="3">The sequence shown here is derived from an EMBL/GenBank/DDBJ whole genome shotgun (WGS) entry which is preliminary data.</text>
</comment>
<feature type="compositionally biased region" description="Basic residues" evidence="1">
    <location>
        <begin position="157"/>
        <end position="166"/>
    </location>
</feature>
<name>A0A9P4LP12_9PLEO</name>
<evidence type="ECO:0000313" key="4">
    <source>
        <dbReference type="Proteomes" id="UP000799777"/>
    </source>
</evidence>
<evidence type="ECO:0000256" key="1">
    <source>
        <dbReference type="SAM" id="MobiDB-lite"/>
    </source>
</evidence>
<dbReference type="AlphaFoldDB" id="A0A9P4LP12"/>
<dbReference type="OrthoDB" id="3944408at2759"/>
<accession>A0A9P4LP12</accession>
<feature type="region of interest" description="Disordered" evidence="1">
    <location>
        <begin position="111"/>
        <end position="228"/>
    </location>
</feature>
<gene>
    <name evidence="3" type="ORF">EK21DRAFT_109685</name>
</gene>
<sequence length="315" mass="34732">MPTDEENVQYLYLMLAHAGPPIIDWDAVGAAMDLKKGAVTKRWSRLKQSMEKGEQPGGPVYQFLWLCLKHSTRDKRLTVERAVDWQEIADACGTTSRAASKRYSRMKQAFETGEAAPGSNSASPAPKTPGSTSRKKKSPAADDDGEVTPTPTPTPTPKRKRATPKKKTVEENKINIKQDPEVEDEDEAMENHSPKRGKVTKPKVNPKPKVNGKAMAKKEASAATTDTEATTIVKEEVQDEESQHFVDAKEWLNDLVGDQESPDGPCSATTTDCSKCQCLAREVTNVLMSRCQRLARPERLELEQLVGVVDLTDTI</sequence>
<keyword evidence="4" id="KW-1185">Reference proteome</keyword>
<dbReference type="Proteomes" id="UP000799777">
    <property type="component" value="Unassembled WGS sequence"/>
</dbReference>
<protein>
    <recommendedName>
        <fullName evidence="2">Myb-like DNA-binding domain-containing protein</fullName>
    </recommendedName>
</protein>
<dbReference type="EMBL" id="ML978171">
    <property type="protein sequence ID" value="KAF2032613.1"/>
    <property type="molecule type" value="Genomic_DNA"/>
</dbReference>
<dbReference type="Pfam" id="PF22980">
    <property type="entry name" value="Myb_DNA-bind_8"/>
    <property type="match status" value="2"/>
</dbReference>